<reference evidence="3" key="1">
    <citation type="submission" date="2016-09" db="EMBL/GenBank/DDBJ databases">
        <title>Genome Sequence of Bathymodiolus thermophilus sulfur-oxidizing gill endosymbiont.</title>
        <authorList>
            <person name="Ponnudurai R."/>
            <person name="Kleiner M."/>
            <person name="Sayavedra L."/>
            <person name="Thuermer A."/>
            <person name="Felbeck H."/>
            <person name="Schlueter R."/>
            <person name="Schweder T."/>
            <person name="Markert S."/>
        </authorList>
    </citation>
    <scope>NUCLEOTIDE SEQUENCE [LARGE SCALE GENOMIC DNA]</scope>
    <source>
        <strain evidence="3">BAT/CrabSpa'14</strain>
    </source>
</reference>
<keyword evidence="4" id="KW-1185">Reference proteome</keyword>
<evidence type="ECO:0000313" key="1">
    <source>
        <dbReference type="EMBL" id="CAB5503931.1"/>
    </source>
</evidence>
<evidence type="ECO:0000313" key="2">
    <source>
        <dbReference type="EMBL" id="OIR23700.1"/>
    </source>
</evidence>
<dbReference type="EMBL" id="MIQH01001216">
    <property type="protein sequence ID" value="OIR23700.1"/>
    <property type="molecule type" value="Genomic_DNA"/>
</dbReference>
<reference evidence="2" key="2">
    <citation type="journal article" date="2017" name="Stand. Genomic Sci.">
        <title>Genome sequence of the sulfur-oxidizing Bathymodiolus thermophilus gill endosymbiont.</title>
        <authorList>
            <person name="Ponnudurai R."/>
            <person name="Sayavedra L."/>
            <person name="Kleiner M."/>
            <person name="Heiden S.E."/>
            <person name="Thurmer A."/>
            <person name="Felbeck H."/>
            <person name="Schluter R."/>
            <person name="Sievert S.M."/>
            <person name="Daniel R."/>
            <person name="Schweder T."/>
            <person name="Markert S."/>
        </authorList>
    </citation>
    <scope>NUCLEOTIDE SEQUENCE</scope>
    <source>
        <strain evidence="2">BAT/CrabSpa'14</strain>
    </source>
</reference>
<reference evidence="1 4" key="3">
    <citation type="submission" date="2020-05" db="EMBL/GenBank/DDBJ databases">
        <authorList>
            <person name="Petersen J."/>
            <person name="Sayavedra L."/>
        </authorList>
    </citation>
    <scope>NUCLEOTIDE SEQUENCE [LARGE SCALE GENOMIC DNA]</scope>
    <source>
        <strain evidence="1">B thermophilus SOXS</strain>
    </source>
</reference>
<accession>A0A1J5UCQ5</accession>
<evidence type="ECO:0000313" key="3">
    <source>
        <dbReference type="Proteomes" id="UP000182798"/>
    </source>
</evidence>
<dbReference type="EMBL" id="CAESAQ020000078">
    <property type="protein sequence ID" value="CAB5503931.1"/>
    <property type="molecule type" value="Genomic_DNA"/>
</dbReference>
<dbReference type="Pfam" id="PF09615">
    <property type="entry name" value="Cas_Csy3"/>
    <property type="match status" value="1"/>
</dbReference>
<dbReference type="OrthoDB" id="240864at2"/>
<dbReference type="AlphaFoldDB" id="A0A1J5UCQ5"/>
<dbReference type="InterPro" id="IPR013399">
    <property type="entry name" value="CRISPR-assoc_prot_Csy3"/>
</dbReference>
<dbReference type="Proteomes" id="UP000643672">
    <property type="component" value="Unassembled WGS sequence"/>
</dbReference>
<proteinExistence type="predicted"/>
<sequence length="337" mass="37820">MSKISASVLAFEKKLVPSDGLMYGTIWEERNKQSTPLELKEKSVRGTISNRLKKAIADDPLKLDAEIKKANLQRVDSCALSPEQDTLKLNFTLKILSGVENPSACNSADFNQTYTQAVENYIKEYGFTELANRYVINLVSGRFLWRNRIGCENLEVQIKVLNKEDGFDEIFDCFDYNNFDKSDANTKKLTDKIAKTLSGENGFLLLEINAFAKVGKSQDVYPSEELVLDKSNTDKKGKKSKILFSVGNVAAMHSQKIGNAIRVVDTWYPKFEETNKPIAADPYGAVTNLGVAYRQAKEKQDFFNLFDKFATGGEINENDKHFVMAVLVRGGVFGEKQ</sequence>
<dbReference type="CDD" id="cd09737">
    <property type="entry name" value="Csy3_I-F"/>
    <property type="match status" value="1"/>
</dbReference>
<organism evidence="2 3">
    <name type="scientific">Bathymodiolus thermophilus thioautotrophic gill symbiont</name>
    <dbReference type="NCBI Taxonomy" id="2360"/>
    <lineage>
        <taxon>Bacteria</taxon>
        <taxon>Pseudomonadati</taxon>
        <taxon>Pseudomonadota</taxon>
        <taxon>Gammaproteobacteria</taxon>
        <taxon>sulfur-oxidizing symbionts</taxon>
    </lineage>
</organism>
<protein>
    <submittedName>
        <fullName evidence="1">CRISPR-associated protein, Csy3 family</fullName>
    </submittedName>
    <submittedName>
        <fullName evidence="2">Type I-F CRISPR-associated protein Csy3</fullName>
    </submittedName>
</protein>
<gene>
    <name evidence="2" type="ORF">BGC33_07805</name>
    <name evidence="1" type="ORF">THERMOS_1865</name>
</gene>
<dbReference type="Proteomes" id="UP000182798">
    <property type="component" value="Unassembled WGS sequence"/>
</dbReference>
<dbReference type="RefSeq" id="WP_071565373.1">
    <property type="nucleotide sequence ID" value="NZ_CAESAQ020000078.1"/>
</dbReference>
<comment type="caution">
    <text evidence="2">The sequence shown here is derived from an EMBL/GenBank/DDBJ whole genome shotgun (WGS) entry which is preliminary data.</text>
</comment>
<name>A0A1J5UCQ5_9GAMM</name>
<evidence type="ECO:0000313" key="4">
    <source>
        <dbReference type="Proteomes" id="UP000643672"/>
    </source>
</evidence>
<dbReference type="NCBIfam" id="TIGR02566">
    <property type="entry name" value="cas_Csy3"/>
    <property type="match status" value="1"/>
</dbReference>